<evidence type="ECO:0000256" key="7">
    <source>
        <dbReference type="ARBA" id="ARBA00022989"/>
    </source>
</evidence>
<evidence type="ECO:0000256" key="8">
    <source>
        <dbReference type="ARBA" id="ARBA00023136"/>
    </source>
</evidence>
<dbReference type="GO" id="GO:0012505">
    <property type="term" value="C:endomembrane system"/>
    <property type="evidence" value="ECO:0007669"/>
    <property type="project" value="UniProtKB-SubCell"/>
</dbReference>
<feature type="transmembrane region" description="Helical" evidence="9">
    <location>
        <begin position="130"/>
        <end position="151"/>
    </location>
</feature>
<dbReference type="InterPro" id="IPR050495">
    <property type="entry name" value="ATG22/LtaA_families"/>
</dbReference>
<feature type="transmembrane region" description="Helical" evidence="9">
    <location>
        <begin position="64"/>
        <end position="87"/>
    </location>
</feature>
<evidence type="ECO:0000256" key="2">
    <source>
        <dbReference type="ARBA" id="ARBA00006978"/>
    </source>
</evidence>
<dbReference type="InterPro" id="IPR044738">
    <property type="entry name" value="Atg22"/>
</dbReference>
<dbReference type="InterPro" id="IPR036259">
    <property type="entry name" value="MFS_trans_sf"/>
</dbReference>
<accession>A0A1Y1YLC9</accession>
<dbReference type="PANTHER" id="PTHR23519:SF1">
    <property type="entry name" value="AUTOPHAGY-RELATED PROTEIN 22"/>
    <property type="match status" value="1"/>
</dbReference>
<feature type="transmembrane region" description="Helical" evidence="9">
    <location>
        <begin position="249"/>
        <end position="269"/>
    </location>
</feature>
<dbReference type="GO" id="GO:0005774">
    <property type="term" value="C:vacuolar membrane"/>
    <property type="evidence" value="ECO:0007669"/>
    <property type="project" value="UniProtKB-SubCell"/>
</dbReference>
<evidence type="ECO:0000256" key="9">
    <source>
        <dbReference type="RuleBase" id="RU363073"/>
    </source>
</evidence>
<keyword evidence="6 9" id="KW-0029">Amino-acid transport</keyword>
<proteinExistence type="inferred from homology"/>
<dbReference type="InParanoid" id="A0A1Y1YLC9"/>
<evidence type="ECO:0000256" key="6">
    <source>
        <dbReference type="ARBA" id="ARBA00022970"/>
    </source>
</evidence>
<feature type="transmembrane region" description="Helical" evidence="9">
    <location>
        <begin position="335"/>
        <end position="356"/>
    </location>
</feature>
<keyword evidence="7 9" id="KW-1133">Transmembrane helix</keyword>
<feature type="transmembrane region" description="Helical" evidence="9">
    <location>
        <begin position="401"/>
        <end position="425"/>
    </location>
</feature>
<feature type="transmembrane region" description="Helical" evidence="9">
    <location>
        <begin position="496"/>
        <end position="515"/>
    </location>
</feature>
<evidence type="ECO:0000256" key="4">
    <source>
        <dbReference type="ARBA" id="ARBA00022554"/>
    </source>
</evidence>
<evidence type="ECO:0000313" key="10">
    <source>
        <dbReference type="EMBL" id="ORX98831.1"/>
    </source>
</evidence>
<keyword evidence="4 9" id="KW-0926">Vacuole</keyword>
<dbReference type="STRING" id="1314790.A0A1Y1YLC9"/>
<dbReference type="EMBL" id="MCFE01000106">
    <property type="protein sequence ID" value="ORX98831.1"/>
    <property type="molecule type" value="Genomic_DNA"/>
</dbReference>
<evidence type="ECO:0000313" key="11">
    <source>
        <dbReference type="Proteomes" id="UP000193498"/>
    </source>
</evidence>
<dbReference type="Pfam" id="PF11700">
    <property type="entry name" value="ATG22"/>
    <property type="match status" value="1"/>
</dbReference>
<dbReference type="CDD" id="cd17483">
    <property type="entry name" value="MFS_Atg22_like"/>
    <property type="match status" value="1"/>
</dbReference>
<dbReference type="SUPFAM" id="SSF103473">
    <property type="entry name" value="MFS general substrate transporter"/>
    <property type="match status" value="1"/>
</dbReference>
<organism evidence="10 11">
    <name type="scientific">Basidiobolus meristosporus CBS 931.73</name>
    <dbReference type="NCBI Taxonomy" id="1314790"/>
    <lineage>
        <taxon>Eukaryota</taxon>
        <taxon>Fungi</taxon>
        <taxon>Fungi incertae sedis</taxon>
        <taxon>Zoopagomycota</taxon>
        <taxon>Entomophthoromycotina</taxon>
        <taxon>Basidiobolomycetes</taxon>
        <taxon>Basidiobolales</taxon>
        <taxon>Basidiobolaceae</taxon>
        <taxon>Basidiobolus</taxon>
    </lineage>
</organism>
<gene>
    <name evidence="10" type="ORF">K493DRAFT_366527</name>
</gene>
<protein>
    <recommendedName>
        <fullName evidence="9">Autophagy-related protein</fullName>
    </recommendedName>
</protein>
<dbReference type="PANTHER" id="PTHR23519">
    <property type="entry name" value="AUTOPHAGY-RELATED PROTEIN 22"/>
    <property type="match status" value="1"/>
</dbReference>
<comment type="subcellular location">
    <subcellularLocation>
        <location evidence="1">Endomembrane system</location>
        <topology evidence="1">Multi-pass membrane protein</topology>
    </subcellularLocation>
    <subcellularLocation>
        <location evidence="9">Vacuole membrane</location>
        <topology evidence="9">Multi-pass membrane protein</topology>
    </subcellularLocation>
</comment>
<comment type="caution">
    <text evidence="10">The sequence shown here is derived from an EMBL/GenBank/DDBJ whole genome shotgun (WGS) entry which is preliminary data.</text>
</comment>
<reference evidence="10 11" key="1">
    <citation type="submission" date="2016-07" db="EMBL/GenBank/DDBJ databases">
        <title>Pervasive Adenine N6-methylation of Active Genes in Fungi.</title>
        <authorList>
            <consortium name="DOE Joint Genome Institute"/>
            <person name="Mondo S.J."/>
            <person name="Dannebaum R.O."/>
            <person name="Kuo R.C."/>
            <person name="Labutti K."/>
            <person name="Haridas S."/>
            <person name="Kuo A."/>
            <person name="Salamov A."/>
            <person name="Ahrendt S.R."/>
            <person name="Lipzen A."/>
            <person name="Sullivan W."/>
            <person name="Andreopoulos W.B."/>
            <person name="Clum A."/>
            <person name="Lindquist E."/>
            <person name="Daum C."/>
            <person name="Ramamoorthy G.K."/>
            <person name="Gryganskyi A."/>
            <person name="Culley D."/>
            <person name="Magnuson J.K."/>
            <person name="James T.Y."/>
            <person name="O'Malley M.A."/>
            <person name="Stajich J.E."/>
            <person name="Spatafora J.W."/>
            <person name="Visel A."/>
            <person name="Grigoriev I.V."/>
        </authorList>
    </citation>
    <scope>NUCLEOTIDE SEQUENCE [LARGE SCALE GENOMIC DNA]</scope>
    <source>
        <strain evidence="10 11">CBS 931.73</strain>
    </source>
</reference>
<dbReference type="GO" id="GO:0032974">
    <property type="term" value="P:amino acid transmembrane export from vacuole"/>
    <property type="evidence" value="ECO:0007669"/>
    <property type="project" value="InterPro"/>
</dbReference>
<feature type="transmembrane region" description="Helical" evidence="9">
    <location>
        <begin position="368"/>
        <end position="389"/>
    </location>
</feature>
<keyword evidence="11" id="KW-1185">Reference proteome</keyword>
<evidence type="ECO:0000256" key="3">
    <source>
        <dbReference type="ARBA" id="ARBA00022448"/>
    </source>
</evidence>
<keyword evidence="3 9" id="KW-0813">Transport</keyword>
<keyword evidence="5 9" id="KW-0812">Transmembrane</keyword>
<evidence type="ECO:0000256" key="1">
    <source>
        <dbReference type="ARBA" id="ARBA00004127"/>
    </source>
</evidence>
<comment type="function">
    <text evidence="9">Vacuolar effluxer which mediate the efflux of amino acids resulting from autophagic degradation. The release of autophagic amino acids allows the maintenance of protein synthesis and viability during nitrogen starvation.</text>
</comment>
<comment type="similarity">
    <text evidence="2 9">Belongs to the ATG22 family.</text>
</comment>
<dbReference type="Proteomes" id="UP000193498">
    <property type="component" value="Unassembled WGS sequence"/>
</dbReference>
<evidence type="ECO:0000256" key="5">
    <source>
        <dbReference type="ARBA" id="ARBA00022692"/>
    </source>
</evidence>
<dbReference type="Gene3D" id="1.20.1250.20">
    <property type="entry name" value="MFS general substrate transporter like domains"/>
    <property type="match status" value="1"/>
</dbReference>
<dbReference type="OrthoDB" id="192733at2759"/>
<keyword evidence="8 9" id="KW-0472">Membrane</keyword>
<dbReference type="AlphaFoldDB" id="A0A1Y1YLC9"/>
<dbReference type="InterPro" id="IPR024671">
    <property type="entry name" value="Atg22-like"/>
</dbReference>
<dbReference type="FunCoup" id="A0A1Y1YLC9">
    <property type="interactions" value="8"/>
</dbReference>
<keyword evidence="9" id="KW-0072">Autophagy</keyword>
<feature type="transmembrane region" description="Helical" evidence="9">
    <location>
        <begin position="185"/>
        <end position="205"/>
    </location>
</feature>
<name>A0A1Y1YLC9_9FUNG</name>
<feature type="transmembrane region" description="Helical" evidence="9">
    <location>
        <begin position="160"/>
        <end position="179"/>
    </location>
</feature>
<dbReference type="GO" id="GO:0006914">
    <property type="term" value="P:autophagy"/>
    <property type="evidence" value="ECO:0007669"/>
    <property type="project" value="UniProtKB-KW"/>
</dbReference>
<feature type="transmembrane region" description="Helical" evidence="9">
    <location>
        <begin position="431"/>
        <end position="453"/>
    </location>
</feature>
<sequence>MPLYGKDNCTFPFTNLYQAIRHNHGHSYTALNDTNGVCNSSNDSSDLERRYEAPVVTQKELRGWYGYGFACEPFSVSALGVFIPIILESLAAEAGYELDDYNTPCDTSVARYSCVIKVGDIYVGTSSFSLYVRAISVAFQALVFIGCGAIADHGRWRKTFLLLFALMGSISGLLFPVAYKPSLWWLAATLSIITCVCFGASFVFYTSYIPTLTRYHPDVLEVYSQGDEEEVSRVTEKVANSISGKGMAWGYFAGVIVLVISAIIVYVLGQTNYSMQIACAFTCLWWLIFTYAPYKWLKSRPGPPLPEGESYLLYSWKKVFNTISHISQLTQTFRFLFAWFFISDAISTTTSISILFCKTVLGMGHAELLIAGIIVPLAAGTGNFMWLHIQSRYKLSTKSMISMLVSMYAVLPLYGLLGFILPFGIRYRAEAWGICIYIGLLLGAIQSFCRVMYSELLPPGKESEFFSLYQITDKGSAWIGPLICGAVADITQDLRYAFWPIVLMLLIPAMVIRSVDVSEGKLQARRYQMKN</sequence>